<dbReference type="EMBL" id="WNHQ01001169">
    <property type="protein sequence ID" value="MTV74491.1"/>
    <property type="molecule type" value="Genomic_DNA"/>
</dbReference>
<reference evidence="1 2" key="1">
    <citation type="submission" date="2019-11" db="EMBL/GenBank/DDBJ databases">
        <title>Growth characteristics of pneumococcus vary with the chemical composition of the capsule and with environmental conditions.</title>
        <authorList>
            <person name="Tothpal A."/>
            <person name="Desobry K."/>
            <person name="Joshi S."/>
            <person name="Wyllie A.L."/>
            <person name="Weinberger D.M."/>
        </authorList>
    </citation>
    <scope>NUCLEOTIDE SEQUENCE [LARGE SCALE GENOMIC DNA]</scope>
    <source>
        <strain evidence="2">pnumococcus19F</strain>
    </source>
</reference>
<proteinExistence type="predicted"/>
<dbReference type="InterPro" id="IPR017946">
    <property type="entry name" value="PLC-like_Pdiesterase_TIM-brl"/>
</dbReference>
<organism evidence="1 2">
    <name type="scientific">Streptococcus pneumoniae</name>
    <dbReference type="NCBI Taxonomy" id="1313"/>
    <lineage>
        <taxon>Bacteria</taxon>
        <taxon>Bacillati</taxon>
        <taxon>Bacillota</taxon>
        <taxon>Bacilli</taxon>
        <taxon>Lactobacillales</taxon>
        <taxon>Streptococcaceae</taxon>
        <taxon>Streptococcus</taxon>
    </lineage>
</organism>
<sequence>SSFEDYLSRANELGQKLLIEIKTSKKDSPDMMNRFLARYAAKLKIYGHQIQSLDYHVVEKVRQYDAELPVYFIMPYNSVFPKTRATGYTMEYSTLDEYFVSKLWTTDQKLYVWTVNDSEAISKSLHLGVDGVITDDLEKVQREIEVAQENPEYTDLLLKKALEFFEF</sequence>
<name>A0A6G2DES5_STREE</name>
<dbReference type="Pfam" id="PF13653">
    <property type="entry name" value="GDPD_2"/>
    <property type="match status" value="1"/>
</dbReference>
<dbReference type="AlphaFoldDB" id="A0A6G2DES5"/>
<dbReference type="GO" id="GO:0008081">
    <property type="term" value="F:phosphoric diester hydrolase activity"/>
    <property type="evidence" value="ECO:0007669"/>
    <property type="project" value="InterPro"/>
</dbReference>
<evidence type="ECO:0000313" key="1">
    <source>
        <dbReference type="EMBL" id="MTV74491.1"/>
    </source>
</evidence>
<dbReference type="PANTHER" id="PTHR46211:SF8">
    <property type="entry name" value="PHOSPHODIESTERASE"/>
    <property type="match status" value="1"/>
</dbReference>
<dbReference type="Gene3D" id="3.20.20.190">
    <property type="entry name" value="Phosphatidylinositol (PI) phosphodiesterase"/>
    <property type="match status" value="1"/>
</dbReference>
<protein>
    <submittedName>
        <fullName evidence="1">Glycerophosphodiester phosphodiesterase</fullName>
    </submittedName>
</protein>
<evidence type="ECO:0000313" key="2">
    <source>
        <dbReference type="Proteomes" id="UP000483094"/>
    </source>
</evidence>
<dbReference type="PANTHER" id="PTHR46211">
    <property type="entry name" value="GLYCEROPHOSPHORYL DIESTER PHOSPHODIESTERASE"/>
    <property type="match status" value="1"/>
</dbReference>
<accession>A0A6G2DES5</accession>
<dbReference type="SUPFAM" id="SSF51695">
    <property type="entry name" value="PLC-like phosphodiesterases"/>
    <property type="match status" value="1"/>
</dbReference>
<gene>
    <name evidence="1" type="ORF">GM540_11025</name>
</gene>
<comment type="caution">
    <text evidence="1">The sequence shown here is derived from an EMBL/GenBank/DDBJ whole genome shotgun (WGS) entry which is preliminary data.</text>
</comment>
<feature type="non-terminal residue" evidence="1">
    <location>
        <position position="1"/>
    </location>
</feature>
<dbReference type="GO" id="GO:0006629">
    <property type="term" value="P:lipid metabolic process"/>
    <property type="evidence" value="ECO:0007669"/>
    <property type="project" value="InterPro"/>
</dbReference>
<dbReference type="Proteomes" id="UP000483094">
    <property type="component" value="Unassembled WGS sequence"/>
</dbReference>